<evidence type="ECO:0000313" key="2">
    <source>
        <dbReference type="EMBL" id="AVM53657.1"/>
    </source>
</evidence>
<name>A0ABM6TA58_9BACE</name>
<protein>
    <submittedName>
        <fullName evidence="2">DUF4861 domain-containing protein</fullName>
    </submittedName>
</protein>
<organism evidence="2 3">
    <name type="scientific">Bacteroides zoogleoformans</name>
    <dbReference type="NCBI Taxonomy" id="28119"/>
    <lineage>
        <taxon>Bacteria</taxon>
        <taxon>Pseudomonadati</taxon>
        <taxon>Bacteroidota</taxon>
        <taxon>Bacteroidia</taxon>
        <taxon>Bacteroidales</taxon>
        <taxon>Bacteroidaceae</taxon>
        <taxon>Bacteroides</taxon>
    </lineage>
</organism>
<evidence type="ECO:0000313" key="3">
    <source>
        <dbReference type="Proteomes" id="UP000238304"/>
    </source>
</evidence>
<gene>
    <name evidence="2" type="ORF">C4H11_12705</name>
</gene>
<keyword evidence="3" id="KW-1185">Reference proteome</keyword>
<dbReference type="EMBL" id="CP027231">
    <property type="protein sequence ID" value="AVM53657.1"/>
    <property type="molecule type" value="Genomic_DNA"/>
</dbReference>
<keyword evidence="1" id="KW-0732">Signal</keyword>
<evidence type="ECO:0000256" key="1">
    <source>
        <dbReference type="SAM" id="SignalP"/>
    </source>
</evidence>
<accession>A0ABM6TA58</accession>
<dbReference type="RefSeq" id="WP_106042531.1">
    <property type="nucleotide sequence ID" value="NZ_CP027231.1"/>
</dbReference>
<dbReference type="InterPro" id="IPR032342">
    <property type="entry name" value="DUF4861"/>
</dbReference>
<dbReference type="Pfam" id="PF16153">
    <property type="entry name" value="DUF4861"/>
    <property type="match status" value="1"/>
</dbReference>
<reference evidence="2 3" key="1">
    <citation type="submission" date="2018-02" db="EMBL/GenBank/DDBJ databases">
        <authorList>
            <person name="Holder M.E."/>
            <person name="Ajami N.J."/>
            <person name="Petrosino J.F."/>
        </authorList>
    </citation>
    <scope>NUCLEOTIDE SEQUENCE [LARGE SCALE GENOMIC DNA]</scope>
    <source>
        <strain evidence="2 3">ATCC 33285</strain>
    </source>
</reference>
<feature type="signal peptide" evidence="1">
    <location>
        <begin position="1"/>
        <end position="20"/>
    </location>
</feature>
<proteinExistence type="predicted"/>
<sequence length="416" mass="47109">MKTASLIIFVWLLCSSYMYAQTAPQTAAYSIEVVNSWDKAQTDVPIVIKLSELKSRFRIQSAVVKDGDVEIPSQLDDLNGDSKADELVFVIDMPANGRKVLSVTFSADKTAKVYPARVFATMLVRDAGKQKHAPVQSVTAPGTTDFYNMLYGHGPMFESELAAYRIYFNPKQTVDPYGKFKKGLELEESRFYPTDEQLAHGFGNDVLMVGNSCGIGTLKGWDGTKATHIEPVTFRTERILAYGPVRTITDVEVKDWQYQGKELTMTNRYILYAGHRDLLVETFFDQPLEEETFCTGVQNIMGGETLSYSDHKGLIGSWGRYWPVTDTAKYAKETIGIATYVPQKYIREEVTDKDNFLYTLSAPGSNRFHHYTMFTSHKESFGYATPEAWFAYMREWKEELEHPISISSLTLLSLQE</sequence>
<dbReference type="Proteomes" id="UP000238304">
    <property type="component" value="Chromosome"/>
</dbReference>
<feature type="chain" id="PRO_5045117725" evidence="1">
    <location>
        <begin position="21"/>
        <end position="416"/>
    </location>
</feature>